<feature type="region of interest" description="Disordered" evidence="1">
    <location>
        <begin position="63"/>
        <end position="88"/>
    </location>
</feature>
<reference evidence="2 3" key="1">
    <citation type="submission" date="2020-08" db="EMBL/GenBank/DDBJ databases">
        <title>Plant Genome Project.</title>
        <authorList>
            <person name="Zhang R.-G."/>
        </authorList>
    </citation>
    <scope>NUCLEOTIDE SEQUENCE [LARGE SCALE GENOMIC DNA]</scope>
    <source>
        <tissue evidence="2">Rhizome</tissue>
    </source>
</reference>
<name>A0A8J5KRI6_ZINOF</name>
<dbReference type="EMBL" id="JACMSC010000014">
    <property type="protein sequence ID" value="KAG6489437.1"/>
    <property type="molecule type" value="Genomic_DNA"/>
</dbReference>
<keyword evidence="3" id="KW-1185">Reference proteome</keyword>
<dbReference type="AlphaFoldDB" id="A0A8J5KRI6"/>
<evidence type="ECO:0000313" key="2">
    <source>
        <dbReference type="EMBL" id="KAG6489437.1"/>
    </source>
</evidence>
<feature type="region of interest" description="Disordered" evidence="1">
    <location>
        <begin position="1"/>
        <end position="25"/>
    </location>
</feature>
<accession>A0A8J5KRI6</accession>
<protein>
    <submittedName>
        <fullName evidence="2">Uncharacterized protein</fullName>
    </submittedName>
</protein>
<dbReference type="PROSITE" id="PS50096">
    <property type="entry name" value="IQ"/>
    <property type="match status" value="1"/>
</dbReference>
<evidence type="ECO:0000313" key="3">
    <source>
        <dbReference type="Proteomes" id="UP000734854"/>
    </source>
</evidence>
<proteinExistence type="predicted"/>
<feature type="region of interest" description="Disordered" evidence="1">
    <location>
        <begin position="153"/>
        <end position="178"/>
    </location>
</feature>
<dbReference type="Pfam" id="PF00612">
    <property type="entry name" value="IQ"/>
    <property type="match status" value="1"/>
</dbReference>
<evidence type="ECO:0000256" key="1">
    <source>
        <dbReference type="SAM" id="MobiDB-lite"/>
    </source>
</evidence>
<comment type="caution">
    <text evidence="2">The sequence shown here is derived from an EMBL/GenBank/DDBJ whole genome shotgun (WGS) entry which is preliminary data.</text>
</comment>
<dbReference type="InterPro" id="IPR000048">
    <property type="entry name" value="IQ_motif_EF-hand-BS"/>
</dbReference>
<organism evidence="2 3">
    <name type="scientific">Zingiber officinale</name>
    <name type="common">Ginger</name>
    <name type="synonym">Amomum zingiber</name>
    <dbReference type="NCBI Taxonomy" id="94328"/>
    <lineage>
        <taxon>Eukaryota</taxon>
        <taxon>Viridiplantae</taxon>
        <taxon>Streptophyta</taxon>
        <taxon>Embryophyta</taxon>
        <taxon>Tracheophyta</taxon>
        <taxon>Spermatophyta</taxon>
        <taxon>Magnoliopsida</taxon>
        <taxon>Liliopsida</taxon>
        <taxon>Zingiberales</taxon>
        <taxon>Zingiberaceae</taxon>
        <taxon>Zingiber</taxon>
    </lineage>
</organism>
<dbReference type="CDD" id="cd23767">
    <property type="entry name" value="IQCD"/>
    <property type="match status" value="1"/>
</dbReference>
<sequence>MTMPNNLPNGGHHQRPHPPPDRRRQRHYLGTTIATPSSSSSSATSFKGCCCYLGGARCDVPRRATQRSSGARLRAARAQQPPPPDPRKIEYSLCIIELQENKRAVRVLTGQAEKREEKWGFSKSNHDDNGSFIQMHRQQNIIERILEDVQNEQHHQHRVQQVLPKKAQQSKSPARKPRTVPNYAHISAIKIQAAYRGYRVRSICLSCII</sequence>
<dbReference type="Proteomes" id="UP000734854">
    <property type="component" value="Unassembled WGS sequence"/>
</dbReference>
<gene>
    <name evidence="2" type="ORF">ZIOFF_050706</name>
</gene>